<dbReference type="Gene3D" id="3.40.50.1000">
    <property type="entry name" value="HAD superfamily/HAD-like"/>
    <property type="match status" value="1"/>
</dbReference>
<reference evidence="1" key="1">
    <citation type="submission" date="2018-07" db="EMBL/GenBank/DDBJ databases">
        <authorList>
            <consortium name="Genoscope - CEA"/>
            <person name="William W."/>
        </authorList>
    </citation>
    <scope>NUCLEOTIDE SEQUENCE</scope>
    <source>
        <strain evidence="1">IK1</strain>
    </source>
</reference>
<dbReference type="InterPro" id="IPR052550">
    <property type="entry name" value="Pyrimidine_5'-ntase_YjjG"/>
</dbReference>
<dbReference type="Pfam" id="PF00702">
    <property type="entry name" value="Hydrolase"/>
    <property type="match status" value="1"/>
</dbReference>
<dbReference type="SUPFAM" id="SSF56784">
    <property type="entry name" value="HAD-like"/>
    <property type="match status" value="1"/>
</dbReference>
<dbReference type="InterPro" id="IPR011951">
    <property type="entry name" value="HAD-SF_hydro_IA_YjjG/PynA"/>
</dbReference>
<gene>
    <name evidence="1" type="ORF">TRIP_D300197</name>
</gene>
<accession>A0A653ABB0</accession>
<dbReference type="PANTHER" id="PTHR47478">
    <property type="match status" value="1"/>
</dbReference>
<sequence length="235" mass="27272">MKKYKFLFIDLDDTLWDFHANAKSSLNDVFIQQKLYERFQDFEAFYEIYSKRNIELWTQYGQGLITKEFLSMERFLYPLKKVGIDDAELAKKMNTLFLDTLATKTELIPNAKELLEFASQKQIPVTLISNGFVEVQYRKLRNANIENYFSHVVLSEQAGALKPNPEIFNYALKLNQAERDEALMVGDSFEADIVGALMSGIDAAYYNPKNRPVAFEESMDGFIQIKDLKEVMTMF</sequence>
<dbReference type="InterPro" id="IPR006439">
    <property type="entry name" value="HAD-SF_hydro_IA"/>
</dbReference>
<dbReference type="EMBL" id="UPXZ01000024">
    <property type="protein sequence ID" value="VBB45352.1"/>
    <property type="molecule type" value="Genomic_DNA"/>
</dbReference>
<protein>
    <recommendedName>
        <fullName evidence="2">Noncanonical pyrimidine nucleotidase, YjjG family</fullName>
    </recommendedName>
</protein>
<name>A0A653ABB0_9BACT</name>
<dbReference type="SFLD" id="SFLDG01135">
    <property type="entry name" value="C1.5.6:_HAD__Beta-PGM__Phospha"/>
    <property type="match status" value="1"/>
</dbReference>
<dbReference type="SFLD" id="SFLDS00003">
    <property type="entry name" value="Haloacid_Dehalogenase"/>
    <property type="match status" value="1"/>
</dbReference>
<dbReference type="InterPro" id="IPR023198">
    <property type="entry name" value="PGP-like_dom2"/>
</dbReference>
<proteinExistence type="predicted"/>
<dbReference type="GO" id="GO:0008253">
    <property type="term" value="F:5'-nucleotidase activity"/>
    <property type="evidence" value="ECO:0007669"/>
    <property type="project" value="InterPro"/>
</dbReference>
<dbReference type="InterPro" id="IPR023214">
    <property type="entry name" value="HAD_sf"/>
</dbReference>
<dbReference type="SFLD" id="SFLDG01129">
    <property type="entry name" value="C1.5:_HAD__Beta-PGM__Phosphata"/>
    <property type="match status" value="1"/>
</dbReference>
<dbReference type="NCBIfam" id="TIGR02254">
    <property type="entry name" value="YjjG_YfnB"/>
    <property type="match status" value="1"/>
</dbReference>
<dbReference type="NCBIfam" id="TIGR01549">
    <property type="entry name" value="HAD-SF-IA-v1"/>
    <property type="match status" value="1"/>
</dbReference>
<dbReference type="PANTHER" id="PTHR47478:SF1">
    <property type="entry name" value="PYRIMIDINE 5'-NUCLEOTIDASE YJJG"/>
    <property type="match status" value="1"/>
</dbReference>
<dbReference type="AlphaFoldDB" id="A0A653ABB0"/>
<evidence type="ECO:0000313" key="1">
    <source>
        <dbReference type="EMBL" id="VBB45352.1"/>
    </source>
</evidence>
<organism evidence="1">
    <name type="scientific">uncultured Paludibacter sp</name>
    <dbReference type="NCBI Taxonomy" id="497635"/>
    <lineage>
        <taxon>Bacteria</taxon>
        <taxon>Pseudomonadati</taxon>
        <taxon>Bacteroidota</taxon>
        <taxon>Bacteroidia</taxon>
        <taxon>Bacteroidales</taxon>
        <taxon>Paludibacteraceae</taxon>
        <taxon>Paludibacter</taxon>
        <taxon>environmental samples</taxon>
    </lineage>
</organism>
<evidence type="ECO:0008006" key="2">
    <source>
        <dbReference type="Google" id="ProtNLM"/>
    </source>
</evidence>
<dbReference type="Gene3D" id="1.10.150.240">
    <property type="entry name" value="Putative phosphatase, domain 2"/>
    <property type="match status" value="1"/>
</dbReference>
<dbReference type="InterPro" id="IPR036412">
    <property type="entry name" value="HAD-like_sf"/>
</dbReference>